<dbReference type="InParanoid" id="H2ZW14"/>
<evidence type="ECO:0000313" key="3">
    <source>
        <dbReference type="Proteomes" id="UP000008672"/>
    </source>
</evidence>
<dbReference type="PANTHER" id="PTHR11505">
    <property type="entry name" value="L1 TRANSPOSABLE ELEMENT-RELATED"/>
    <property type="match status" value="1"/>
</dbReference>
<feature type="coiled-coil region" evidence="1">
    <location>
        <begin position="7"/>
        <end position="48"/>
    </location>
</feature>
<dbReference type="InterPro" id="IPR004244">
    <property type="entry name" value="Transposase_22"/>
</dbReference>
<dbReference type="EMBL" id="AFYH01238081">
    <property type="status" value="NOT_ANNOTATED_CDS"/>
    <property type="molecule type" value="Genomic_DNA"/>
</dbReference>
<dbReference type="Ensembl" id="ENSLACT00000001598.1">
    <property type="protein sequence ID" value="ENSLACP00000001585.1"/>
    <property type="gene ID" value="ENSLACG00000001414.1"/>
</dbReference>
<dbReference type="eggNOG" id="ENOG502SY2R">
    <property type="taxonomic scope" value="Eukaryota"/>
</dbReference>
<evidence type="ECO:0000313" key="2">
    <source>
        <dbReference type="Ensembl" id="ENSLACP00000001585.1"/>
    </source>
</evidence>
<reference evidence="2" key="2">
    <citation type="submission" date="2025-08" db="UniProtKB">
        <authorList>
            <consortium name="Ensembl"/>
        </authorList>
    </citation>
    <scope>IDENTIFICATION</scope>
</reference>
<keyword evidence="1" id="KW-0175">Coiled coil</keyword>
<dbReference type="AlphaFoldDB" id="H2ZW14"/>
<dbReference type="GeneTree" id="ENSGT00840000130537"/>
<evidence type="ECO:0008006" key="4">
    <source>
        <dbReference type="Google" id="ProtNLM"/>
    </source>
</evidence>
<dbReference type="Bgee" id="ENSLACG00000001414">
    <property type="expression patterns" value="Expressed in muscle tissue"/>
</dbReference>
<protein>
    <recommendedName>
        <fullName evidence="4">L1 transposable element RRM domain-containing protein</fullName>
    </recommendedName>
</protein>
<dbReference type="STRING" id="7897.ENSLACP00000001585"/>
<dbReference type="Proteomes" id="UP000008672">
    <property type="component" value="Unassembled WGS sequence"/>
</dbReference>
<dbReference type="HOGENOM" id="CLU_062834_2_0_1"/>
<reference evidence="3" key="1">
    <citation type="submission" date="2011-08" db="EMBL/GenBank/DDBJ databases">
        <title>The draft genome of Latimeria chalumnae.</title>
        <authorList>
            <person name="Di Palma F."/>
            <person name="Alfoldi J."/>
            <person name="Johnson J."/>
            <person name="Berlin A."/>
            <person name="Gnerre S."/>
            <person name="Jaffe D."/>
            <person name="MacCallum I."/>
            <person name="Young S."/>
            <person name="Walker B.J."/>
            <person name="Lander E."/>
            <person name="Lindblad-Toh K."/>
        </authorList>
    </citation>
    <scope>NUCLEOTIDE SEQUENCE [LARGE SCALE GENOMIC DNA]</scope>
    <source>
        <strain evidence="3">Wild caught</strain>
    </source>
</reference>
<reference evidence="2" key="3">
    <citation type="submission" date="2025-09" db="UniProtKB">
        <authorList>
            <consortium name="Ensembl"/>
        </authorList>
    </citation>
    <scope>IDENTIFICATION</scope>
</reference>
<evidence type="ECO:0000256" key="1">
    <source>
        <dbReference type="SAM" id="Coils"/>
    </source>
</evidence>
<sequence length="218" mass="25658">TDNRKILEELKSMRTSLEGKIDFLATEIESTKNISTEVQKRLENVEERMSGAEFDVSQLLLKNEEQAKENNRLWDKIIDFEARSRRDIRIFGIPEGDEKDAPDMESFVKDLLTQLVPWLQGEALAVERAHCTLQGRPRPGQRPWAIVAKLQNFKSKEEILRQARDIRNFEWKAGHRLQIYQDLPKELLDKHKKFDRVQWICRDQSLQTGFRYPALLLI</sequence>
<dbReference type="Gene3D" id="3.30.70.1820">
    <property type="entry name" value="L1 transposable element, RRM domain"/>
    <property type="match status" value="1"/>
</dbReference>
<keyword evidence="3" id="KW-1185">Reference proteome</keyword>
<proteinExistence type="predicted"/>
<accession>H2ZW14</accession>
<organism evidence="2 3">
    <name type="scientific">Latimeria chalumnae</name>
    <name type="common">Coelacanth</name>
    <dbReference type="NCBI Taxonomy" id="7897"/>
    <lineage>
        <taxon>Eukaryota</taxon>
        <taxon>Metazoa</taxon>
        <taxon>Chordata</taxon>
        <taxon>Craniata</taxon>
        <taxon>Vertebrata</taxon>
        <taxon>Euteleostomi</taxon>
        <taxon>Coelacanthiformes</taxon>
        <taxon>Coelacanthidae</taxon>
        <taxon>Latimeria</taxon>
    </lineage>
</organism>
<name>H2ZW14_LATCH</name>